<dbReference type="Pfam" id="PF05919">
    <property type="entry name" value="Mitovir_RNA_pol"/>
    <property type="match status" value="1"/>
</dbReference>
<dbReference type="EMBL" id="MH732933">
    <property type="protein sequence ID" value="AXY40444.1"/>
    <property type="molecule type" value="Genomic_RNA"/>
</dbReference>
<evidence type="ECO:0000313" key="6">
    <source>
        <dbReference type="EMBL" id="AXY40444.1"/>
    </source>
</evidence>
<evidence type="ECO:0000313" key="7">
    <source>
        <dbReference type="Proteomes" id="UP000290499"/>
    </source>
</evidence>
<keyword evidence="5" id="KW-0812">Transmembrane</keyword>
<dbReference type="RefSeq" id="YP_009552077.1">
    <property type="nucleotide sequence ID" value="NC_040585.1"/>
</dbReference>
<dbReference type="PANTHER" id="PTHR34456:SF13">
    <property type="entry name" value="REVERSE TRANSCRIPTASE DOMAIN-CONTAINING PROTEIN"/>
    <property type="match status" value="1"/>
</dbReference>
<dbReference type="InterPro" id="IPR043502">
    <property type="entry name" value="DNA/RNA_pol_sf"/>
</dbReference>
<dbReference type="PANTHER" id="PTHR34456">
    <property type="entry name" value="MITOVIRUS RNA-DEPENDENT RNA POLYMERASE"/>
    <property type="match status" value="1"/>
</dbReference>
<feature type="transmembrane region" description="Helical" evidence="5">
    <location>
        <begin position="20"/>
        <end position="42"/>
    </location>
</feature>
<evidence type="ECO:0000256" key="3">
    <source>
        <dbReference type="ARBA" id="ARBA00022695"/>
    </source>
</evidence>
<evidence type="ECO:0000256" key="1">
    <source>
        <dbReference type="ARBA" id="ARBA00022484"/>
    </source>
</evidence>
<dbReference type="Proteomes" id="UP000290499">
    <property type="component" value="Segment"/>
</dbReference>
<dbReference type="GeneID" id="41702742"/>
<dbReference type="KEGG" id="vg:41702742"/>
<organism evidence="6">
    <name type="scientific">Rhizophagus irregularis mitovirus 1</name>
    <dbReference type="NCBI Taxonomy" id="2320186"/>
    <lineage>
        <taxon>Viruses</taxon>
        <taxon>Riboviria</taxon>
        <taxon>Orthornavirae</taxon>
        <taxon>Lenarviricota</taxon>
        <taxon>Howeltoviricetes</taxon>
        <taxon>Cryppavirales</taxon>
        <taxon>Mitoviridae</taxon>
        <taxon>Duamitovirus</taxon>
        <taxon>Duamitovirus rhir1</taxon>
    </lineage>
</organism>
<keyword evidence="2" id="KW-0808">Transferase</keyword>
<dbReference type="GO" id="GO:0003968">
    <property type="term" value="F:RNA-directed RNA polymerase activity"/>
    <property type="evidence" value="ECO:0007669"/>
    <property type="project" value="UniProtKB-KW"/>
</dbReference>
<feature type="region of interest" description="Disordered" evidence="4">
    <location>
        <begin position="788"/>
        <end position="811"/>
    </location>
</feature>
<sequence length="811" mass="90458">MKNLFQNFVERKDRARIEKLGTGVGNYVSLIIRFGYAIAFLLGGRRHARFYLAVVHYGKWLREWNGSNKALVKYLKACSVTLMQFAGQGPIASSRDLGGVHGRSRSNLPRVIPVYHRVGIRRGDSRIIQFWLSLLGVYRIIECKGRVSYKSITQPGVERQFKVVYELGVMLQSLKTSDRTAQRVLDPIDLKSELKFQPRALLTSGANVPGGVGGFWALAWDALKIWKVRETPFGGAVNAFAYLTGQLDLLGLIELAATTATHDFRNPESVQDKRVGSKDSVMGVQKGFATLFGKMNKTGEDRSCTQWRMAPLSNFVTNLVLGRLHVIPEPAGKMRVVAMGTWWVQCMLYPLHRILYRKLGLIPNDGTWDQSKPLEGMAAKVKEILSSGGIPQVFSYDLSAATDRFPVWYQVEVLAFLTNRRFAETWRDLLIMPRYYTGSITVIPRGDALVYGSGQPMGLYSSWAMFSLAHHLLVQQAASRVGYKGWYPWYALLGDDIVILGEDVAGAYKDLCDQLQVKIGLAKSLISSNGSFEFAKRYYYKGNDCSPVSIREYWVSLSSLPAFAEMVMRIKRSVPDIRLSDAVRAYKYGYHSVAKLTQCIVKLGNSRLANLLAILMLPGGPFERSLLSLFSPTSTAVRPNDNVVDSPITERRVKSVSRTLGQSLCSVSARASSYLSSLTVYENELRVFDPIGFLRSVVISRMRVTLTNSSHVGLLERFGRYLLDGKLNSRGLVTLLGRIIPIWKFSVGDVAAYPDPFALDAAGGVLARPQTTKFLKLRVRLLGLPWKGRPKGGPKVTRKGSKARMGRKLTT</sequence>
<keyword evidence="5" id="KW-0472">Membrane</keyword>
<evidence type="ECO:0000256" key="2">
    <source>
        <dbReference type="ARBA" id="ARBA00022679"/>
    </source>
</evidence>
<reference evidence="6" key="1">
    <citation type="submission" date="2018-08" db="EMBL/GenBank/DDBJ databases">
        <authorList>
            <person name="Ferrada E.E."/>
            <person name="Latorre B.A."/>
        </authorList>
    </citation>
    <scope>NUCLEOTIDE SEQUENCE</scope>
</reference>
<dbReference type="SUPFAM" id="SSF56672">
    <property type="entry name" value="DNA/RNA polymerases"/>
    <property type="match status" value="1"/>
</dbReference>
<keyword evidence="7" id="KW-1185">Reference proteome</keyword>
<protein>
    <submittedName>
        <fullName evidence="6">RNA-dependent RNA polymerase</fullName>
    </submittedName>
</protein>
<proteinExistence type="predicted"/>
<keyword evidence="1 6" id="KW-0696">RNA-directed RNA polymerase</keyword>
<keyword evidence="3" id="KW-0548">Nucleotidyltransferase</keyword>
<name>A0A385HDR8_9VIRU</name>
<evidence type="ECO:0000256" key="5">
    <source>
        <dbReference type="SAM" id="Phobius"/>
    </source>
</evidence>
<evidence type="ECO:0000256" key="4">
    <source>
        <dbReference type="SAM" id="MobiDB-lite"/>
    </source>
</evidence>
<dbReference type="InterPro" id="IPR008686">
    <property type="entry name" value="RNA_pol_mitovir"/>
</dbReference>
<keyword evidence="5" id="KW-1133">Transmembrane helix</keyword>
<accession>A0A385HDR8</accession>